<keyword evidence="2" id="KW-0147">Chitin-binding</keyword>
<gene>
    <name evidence="9" type="ORF">QVE165_LOCUS13300</name>
</gene>
<keyword evidence="4" id="KW-1015">Disulfide bond</keyword>
<dbReference type="GO" id="GO:0008061">
    <property type="term" value="F:chitin binding"/>
    <property type="evidence" value="ECO:0007669"/>
    <property type="project" value="UniProtKB-KW"/>
</dbReference>
<dbReference type="PANTHER" id="PTHR11177">
    <property type="entry name" value="CHITINASE"/>
    <property type="match status" value="1"/>
</dbReference>
<accession>A0A814EPY5</accession>
<evidence type="ECO:0000256" key="5">
    <source>
        <dbReference type="ARBA" id="ARBA00023295"/>
    </source>
</evidence>
<reference evidence="9" key="1">
    <citation type="submission" date="2021-02" db="EMBL/GenBank/DDBJ databases">
        <authorList>
            <person name="Nowell W R."/>
        </authorList>
    </citation>
    <scope>NUCLEOTIDE SEQUENCE</scope>
</reference>
<sequence length="504" mass="56670">MCYYTNWSGYRQGEGRFSINDIDPNLCTHIIYSFARIQGNGLATTEPNDPEMYKQMMALKAKNPDLKVMLAVGGWNHPAAPFTQMVSTEQSRAEFAENSYNFLKQYGFDGLDLDWEYPADRGSPPEDRHRFTQLVEQLSTKYKPQGLLLSAATPAPAAKYDSCYEPEVCQHLDFVNMMTYDYSGPWERFAGHNSPLTAQKQSVQNMLQKPACTPDKLNLGMGAYGRTQQLVDPSQHAIGSPSTGGGPAGQYTGESGFLSYYEVCQKIKEGWVREWSNEHQVPYAHSGSGWVGYDDTQSIAAKANYVNEMNLGGAMFWAMDLDDFRGNKCDEGKFPLINTAKDIVNGKQPSTRPTTTSTTTAKPTDQTNIAAFYCQNTLEKQIYANVSNNCQSYYECLITPSGKQITVSRTCPTPLIYAEDKKKCVKEKELSDNQLDTLRQAVIQRLIDNTLINLEDSSADDDDLQTLIEPTVQRRYCCMNPLSGRKRFVRDLARKQQLSDIFIQ</sequence>
<evidence type="ECO:0000256" key="4">
    <source>
        <dbReference type="ARBA" id="ARBA00023157"/>
    </source>
</evidence>
<dbReference type="GO" id="GO:0005576">
    <property type="term" value="C:extracellular region"/>
    <property type="evidence" value="ECO:0007669"/>
    <property type="project" value="InterPro"/>
</dbReference>
<name>A0A814EPY5_9BILA</name>
<keyword evidence="3 6" id="KW-0378">Hydrolase</keyword>
<dbReference type="PROSITE" id="PS50940">
    <property type="entry name" value="CHIT_BIND_II"/>
    <property type="match status" value="1"/>
</dbReference>
<dbReference type="PROSITE" id="PS51910">
    <property type="entry name" value="GH18_2"/>
    <property type="match status" value="1"/>
</dbReference>
<dbReference type="FunFam" id="3.10.50.10:FF:000001">
    <property type="entry name" value="Chitinase 3-like 1"/>
    <property type="match status" value="1"/>
</dbReference>
<dbReference type="Pfam" id="PF00704">
    <property type="entry name" value="Glyco_hydro_18"/>
    <property type="match status" value="1"/>
</dbReference>
<protein>
    <recommendedName>
        <fullName evidence="11">Chitinase</fullName>
    </recommendedName>
</protein>
<dbReference type="InterPro" id="IPR050314">
    <property type="entry name" value="Glycosyl_Hydrlase_18"/>
</dbReference>
<dbReference type="Proteomes" id="UP000663832">
    <property type="component" value="Unassembled WGS sequence"/>
</dbReference>
<evidence type="ECO:0000259" key="7">
    <source>
        <dbReference type="PROSITE" id="PS50940"/>
    </source>
</evidence>
<dbReference type="InterPro" id="IPR036508">
    <property type="entry name" value="Chitin-bd_dom_sf"/>
</dbReference>
<dbReference type="SUPFAM" id="SSF54556">
    <property type="entry name" value="Chitinase insertion domain"/>
    <property type="match status" value="1"/>
</dbReference>
<evidence type="ECO:0000256" key="1">
    <source>
        <dbReference type="ARBA" id="ARBA00009121"/>
    </source>
</evidence>
<dbReference type="GO" id="GO:0004568">
    <property type="term" value="F:chitinase activity"/>
    <property type="evidence" value="ECO:0007669"/>
    <property type="project" value="UniProtKB-ARBA"/>
</dbReference>
<evidence type="ECO:0000256" key="3">
    <source>
        <dbReference type="ARBA" id="ARBA00022801"/>
    </source>
</evidence>
<dbReference type="SMART" id="SM00636">
    <property type="entry name" value="Glyco_18"/>
    <property type="match status" value="1"/>
</dbReference>
<organism evidence="9 10">
    <name type="scientific">Adineta steineri</name>
    <dbReference type="NCBI Taxonomy" id="433720"/>
    <lineage>
        <taxon>Eukaryota</taxon>
        <taxon>Metazoa</taxon>
        <taxon>Spiralia</taxon>
        <taxon>Gnathifera</taxon>
        <taxon>Rotifera</taxon>
        <taxon>Eurotatoria</taxon>
        <taxon>Bdelloidea</taxon>
        <taxon>Adinetida</taxon>
        <taxon>Adinetidae</taxon>
        <taxon>Adineta</taxon>
    </lineage>
</organism>
<dbReference type="EMBL" id="CAJNOM010000068">
    <property type="protein sequence ID" value="CAF0970305.1"/>
    <property type="molecule type" value="Genomic_DNA"/>
</dbReference>
<comment type="caution">
    <text evidence="9">The sequence shown here is derived from an EMBL/GenBank/DDBJ whole genome shotgun (WGS) entry which is preliminary data.</text>
</comment>
<dbReference type="GO" id="GO:0005975">
    <property type="term" value="P:carbohydrate metabolic process"/>
    <property type="evidence" value="ECO:0007669"/>
    <property type="project" value="InterPro"/>
</dbReference>
<dbReference type="PANTHER" id="PTHR11177:SF317">
    <property type="entry name" value="CHITINASE 12-RELATED"/>
    <property type="match status" value="1"/>
</dbReference>
<evidence type="ECO:0000313" key="9">
    <source>
        <dbReference type="EMBL" id="CAF0970305.1"/>
    </source>
</evidence>
<dbReference type="SUPFAM" id="SSF51445">
    <property type="entry name" value="(Trans)glycosidases"/>
    <property type="match status" value="1"/>
</dbReference>
<feature type="domain" description="Chitin-binding type-2" evidence="7">
    <location>
        <begin position="371"/>
        <end position="434"/>
    </location>
</feature>
<dbReference type="SUPFAM" id="SSF57625">
    <property type="entry name" value="Invertebrate chitin-binding proteins"/>
    <property type="match status" value="1"/>
</dbReference>
<dbReference type="CDD" id="cd02872">
    <property type="entry name" value="GH18_chitolectin_chitotriosidase"/>
    <property type="match status" value="1"/>
</dbReference>
<evidence type="ECO:0000313" key="10">
    <source>
        <dbReference type="Proteomes" id="UP000663832"/>
    </source>
</evidence>
<dbReference type="Gene3D" id="3.10.50.10">
    <property type="match status" value="1"/>
</dbReference>
<dbReference type="AlphaFoldDB" id="A0A814EPY5"/>
<dbReference type="OrthoDB" id="76388at2759"/>
<evidence type="ECO:0000256" key="2">
    <source>
        <dbReference type="ARBA" id="ARBA00022669"/>
    </source>
</evidence>
<dbReference type="InterPro" id="IPR001223">
    <property type="entry name" value="Glyco_hydro18_cat"/>
</dbReference>
<feature type="domain" description="GH18" evidence="8">
    <location>
        <begin position="1"/>
        <end position="347"/>
    </location>
</feature>
<dbReference type="InterPro" id="IPR002557">
    <property type="entry name" value="Chitin-bd_dom"/>
</dbReference>
<dbReference type="Pfam" id="PF01607">
    <property type="entry name" value="CBM_14"/>
    <property type="match status" value="1"/>
</dbReference>
<keyword evidence="5 6" id="KW-0326">Glycosidase</keyword>
<evidence type="ECO:0000259" key="8">
    <source>
        <dbReference type="PROSITE" id="PS51910"/>
    </source>
</evidence>
<dbReference type="InterPro" id="IPR029070">
    <property type="entry name" value="Chitinase_insertion_sf"/>
</dbReference>
<evidence type="ECO:0008006" key="11">
    <source>
        <dbReference type="Google" id="ProtNLM"/>
    </source>
</evidence>
<dbReference type="PROSITE" id="PS01095">
    <property type="entry name" value="GH18_1"/>
    <property type="match status" value="1"/>
</dbReference>
<proteinExistence type="inferred from homology"/>
<dbReference type="GO" id="GO:0006032">
    <property type="term" value="P:chitin catabolic process"/>
    <property type="evidence" value="ECO:0007669"/>
    <property type="project" value="TreeGrafter"/>
</dbReference>
<dbReference type="InterPro" id="IPR017853">
    <property type="entry name" value="GH"/>
</dbReference>
<comment type="similarity">
    <text evidence="1">Belongs to the glycosyl hydrolase 18 family. Chitinase class II subfamily.</text>
</comment>
<dbReference type="InterPro" id="IPR011583">
    <property type="entry name" value="Chitinase_II/V-like_cat"/>
</dbReference>
<dbReference type="InterPro" id="IPR001579">
    <property type="entry name" value="Glyco_hydro_18_chit_AS"/>
</dbReference>
<keyword evidence="10" id="KW-1185">Reference proteome</keyword>
<evidence type="ECO:0000256" key="6">
    <source>
        <dbReference type="RuleBase" id="RU000489"/>
    </source>
</evidence>
<dbReference type="Gene3D" id="3.20.20.80">
    <property type="entry name" value="Glycosidases"/>
    <property type="match status" value="1"/>
</dbReference>